<evidence type="ECO:0000313" key="2">
    <source>
        <dbReference type="EMBL" id="PSR20295.1"/>
    </source>
</evidence>
<evidence type="ECO:0000313" key="3">
    <source>
        <dbReference type="Proteomes" id="UP000241848"/>
    </source>
</evidence>
<dbReference type="SUPFAM" id="SSF53639">
    <property type="entry name" value="AraD/HMP-PK domain-like"/>
    <property type="match status" value="1"/>
</dbReference>
<dbReference type="SMART" id="SM01007">
    <property type="entry name" value="Aldolase_II"/>
    <property type="match status" value="1"/>
</dbReference>
<comment type="caution">
    <text evidence="2">The sequence shown here is derived from an EMBL/GenBank/DDBJ whole genome shotgun (WGS) entry which is preliminary data.</text>
</comment>
<dbReference type="Gene3D" id="3.40.225.10">
    <property type="entry name" value="Class II aldolase/adducin N-terminal domain"/>
    <property type="match status" value="1"/>
</dbReference>
<dbReference type="InterPro" id="IPR001303">
    <property type="entry name" value="Aldolase_II/adducin_N"/>
</dbReference>
<feature type="domain" description="Class II aldolase/adducin N-terminal" evidence="1">
    <location>
        <begin position="190"/>
        <end position="352"/>
    </location>
</feature>
<evidence type="ECO:0000259" key="1">
    <source>
        <dbReference type="SMART" id="SM01007"/>
    </source>
</evidence>
<gene>
    <name evidence="2" type="ORF">C7B45_15620</name>
</gene>
<organism evidence="2 3">
    <name type="scientific">Sulfobacillus acidophilus</name>
    <dbReference type="NCBI Taxonomy" id="53633"/>
    <lineage>
        <taxon>Bacteria</taxon>
        <taxon>Bacillati</taxon>
        <taxon>Bacillota</taxon>
        <taxon>Clostridia</taxon>
        <taxon>Eubacteriales</taxon>
        <taxon>Clostridiales Family XVII. Incertae Sedis</taxon>
        <taxon>Sulfobacillus</taxon>
    </lineage>
</organism>
<dbReference type="InterPro" id="IPR036409">
    <property type="entry name" value="Aldolase_II/adducin_N_sf"/>
</dbReference>
<dbReference type="Proteomes" id="UP000241848">
    <property type="component" value="Unassembled WGS sequence"/>
</dbReference>
<dbReference type="AlphaFoldDB" id="A0A2T2WDG9"/>
<dbReference type="Pfam" id="PF00596">
    <property type="entry name" value="Aldolase_II"/>
    <property type="match status" value="1"/>
</dbReference>
<accession>A0A2T2WDG9</accession>
<sequence length="355" mass="39526">MLYAFSGDATSVWLQTVRQALAETMKAHGHAETDDPEEAGLVFHTVLPQRPRPFRRKSQATFVVGLIPWDEPVTNPLQQLYPLLVRSLANLVIGGSSDRTMTYLVTPELGNYSLSHAAANWQESLYERVAPLATSHLVIDNLFDEDLPEELWLGNQTTDEMREASRTLASWNLFPAPYPVAEMLPPDDYRHLQRVFGIGGLSYGNLSARHRGEHFWMSASGIDKGKIGTVSRDILLVKGYDEKNRAMRLSVIPGSHPLRVSVDAVEHWGIYRKHPEIGALIHIHAWMDGIPSTTVNYPCGTVEMGESMSALLDQDPHPERTVIGLRNHGITATGPSFPDILSRLEGRILAQVPML</sequence>
<protein>
    <submittedName>
        <fullName evidence="2">Ribulose phosphate epimerase</fullName>
    </submittedName>
</protein>
<proteinExistence type="predicted"/>
<reference evidence="2 3" key="1">
    <citation type="journal article" date="2014" name="BMC Genomics">
        <title>Comparison of environmental and isolate Sulfobacillus genomes reveals diverse carbon, sulfur, nitrogen, and hydrogen metabolisms.</title>
        <authorList>
            <person name="Justice N.B."/>
            <person name="Norman A."/>
            <person name="Brown C.T."/>
            <person name="Singh A."/>
            <person name="Thomas B.C."/>
            <person name="Banfield J.F."/>
        </authorList>
    </citation>
    <scope>NUCLEOTIDE SEQUENCE [LARGE SCALE GENOMIC DNA]</scope>
    <source>
        <strain evidence="2">AMDSBA3</strain>
    </source>
</reference>
<dbReference type="EMBL" id="PXYV01000071">
    <property type="protein sequence ID" value="PSR20295.1"/>
    <property type="molecule type" value="Genomic_DNA"/>
</dbReference>
<name>A0A2T2WDG9_9FIRM</name>